<feature type="domain" description="Carbohydrate kinase PfkB" evidence="16">
    <location>
        <begin position="139"/>
        <end position="421"/>
    </location>
</feature>
<evidence type="ECO:0000256" key="14">
    <source>
        <dbReference type="ARBA" id="ARBA00068771"/>
    </source>
</evidence>
<dbReference type="FunFam" id="3.40.1190.20:FF:000076">
    <property type="entry name" value="Adenosine kinase"/>
    <property type="match status" value="1"/>
</dbReference>
<dbReference type="GO" id="GO:0005634">
    <property type="term" value="C:nucleus"/>
    <property type="evidence" value="ECO:0007669"/>
    <property type="project" value="TreeGrafter"/>
</dbReference>
<dbReference type="GO" id="GO:0005829">
    <property type="term" value="C:cytosol"/>
    <property type="evidence" value="ECO:0007669"/>
    <property type="project" value="TreeGrafter"/>
</dbReference>
<dbReference type="GO" id="GO:0004001">
    <property type="term" value="F:adenosine kinase activity"/>
    <property type="evidence" value="ECO:0007669"/>
    <property type="project" value="UniProtKB-EC"/>
</dbReference>
<dbReference type="Pfam" id="PF00294">
    <property type="entry name" value="PfkB"/>
    <property type="match status" value="1"/>
</dbReference>
<dbReference type="GO" id="GO:0005840">
    <property type="term" value="C:ribosome"/>
    <property type="evidence" value="ECO:0007669"/>
    <property type="project" value="UniProtKB-KW"/>
</dbReference>
<evidence type="ECO:0000256" key="3">
    <source>
        <dbReference type="ARBA" id="ARBA00010688"/>
    </source>
</evidence>
<keyword evidence="6" id="KW-0660">Purine salvage</keyword>
<dbReference type="Gene3D" id="3.40.1190.20">
    <property type="match status" value="1"/>
</dbReference>
<reference evidence="17" key="1">
    <citation type="journal article" date="2023" name="Mol. Biol. Evol.">
        <title>Third-Generation Sequencing Reveals the Adaptive Role of the Epigenome in Three Deep-Sea Polychaetes.</title>
        <authorList>
            <person name="Perez M."/>
            <person name="Aroh O."/>
            <person name="Sun Y."/>
            <person name="Lan Y."/>
            <person name="Juniper S.K."/>
            <person name="Young C.R."/>
            <person name="Angers B."/>
            <person name="Qian P.Y."/>
        </authorList>
    </citation>
    <scope>NUCLEOTIDE SEQUENCE</scope>
    <source>
        <strain evidence="17">P08H-3</strain>
    </source>
</reference>
<evidence type="ECO:0000256" key="5">
    <source>
        <dbReference type="ARBA" id="ARBA00022679"/>
    </source>
</evidence>
<evidence type="ECO:0000256" key="8">
    <source>
        <dbReference type="ARBA" id="ARBA00022777"/>
    </source>
</evidence>
<evidence type="ECO:0000256" key="12">
    <source>
        <dbReference type="ARBA" id="ARBA00023274"/>
    </source>
</evidence>
<evidence type="ECO:0000256" key="1">
    <source>
        <dbReference type="ARBA" id="ARBA00001946"/>
    </source>
</evidence>
<evidence type="ECO:0000256" key="13">
    <source>
        <dbReference type="ARBA" id="ARBA00051362"/>
    </source>
</evidence>
<evidence type="ECO:0000313" key="18">
    <source>
        <dbReference type="Proteomes" id="UP001208570"/>
    </source>
</evidence>
<evidence type="ECO:0000256" key="2">
    <source>
        <dbReference type="ARBA" id="ARBA00004801"/>
    </source>
</evidence>
<keyword evidence="18" id="KW-1185">Reference proteome</keyword>
<evidence type="ECO:0000313" key="17">
    <source>
        <dbReference type="EMBL" id="KAK2154250.1"/>
    </source>
</evidence>
<dbReference type="CDD" id="cd01168">
    <property type="entry name" value="adenosine_kinase"/>
    <property type="match status" value="1"/>
</dbReference>
<feature type="active site" description="Proton acceptor" evidence="15">
    <location>
        <position position="409"/>
    </location>
</feature>
<dbReference type="PANTHER" id="PTHR45769:SF3">
    <property type="entry name" value="ADENOSINE KINASE"/>
    <property type="match status" value="1"/>
</dbReference>
<proteinExistence type="inferred from homology"/>
<dbReference type="InterPro" id="IPR008991">
    <property type="entry name" value="Translation_prot_SH3-like_sf"/>
</dbReference>
<dbReference type="SUPFAM" id="SSF53613">
    <property type="entry name" value="Ribokinase-like"/>
    <property type="match status" value="1"/>
</dbReference>
<dbReference type="GO" id="GO:0006166">
    <property type="term" value="P:purine ribonucleoside salvage"/>
    <property type="evidence" value="ECO:0007669"/>
    <property type="project" value="UniProtKB-KW"/>
</dbReference>
<dbReference type="InterPro" id="IPR001805">
    <property type="entry name" value="Adenokinase"/>
</dbReference>
<evidence type="ECO:0000256" key="4">
    <source>
        <dbReference type="ARBA" id="ARBA00012119"/>
    </source>
</evidence>
<comment type="pathway">
    <text evidence="2">Purine metabolism; AMP biosynthesis via salvage pathway; AMP from adenosine: step 1/1.</text>
</comment>
<dbReference type="SUPFAM" id="SSF50104">
    <property type="entry name" value="Translation proteins SH3-like domain"/>
    <property type="match status" value="1"/>
</dbReference>
<dbReference type="GO" id="GO:0006144">
    <property type="term" value="P:purine nucleobase metabolic process"/>
    <property type="evidence" value="ECO:0007669"/>
    <property type="project" value="TreeGrafter"/>
</dbReference>
<sequence length="559" mass="63853">MRWTQVLCSKYFKRYIERELHKSKARRQWHPLSGWKELKKERFYPNEHRPWTAEYKAMNPFHQRTPKTLFVEPIKKWDVYTGDRIGSKRQYRGVSLIDGWTSCHHYSTSAGRKTVKRGILLGIGNPLLDITIQTDEAFLSKYDLKPNDAIVADVKQMPMFDDMMKHFKPLYGAGGAAQNTIRVAQWLLGVKHATTFFGGIGKDERGEILAQKARESGVDIHYQITDKFPTGVCGAVITDDNRSLVACLGAADYFEHTYMESSENWALVERADFFYIGGFMFPVCNQVIFDIAEHVCKMNKTLVMNLSAPFLCQYFADRHLDIMPYIDILFGNRVEAAQFCALRGIEAENIEEMALQVSQLPKANPKRERVVIFTGGQKPTIAVVRGQVTTHPIRPVQREEICDTNGCGDAFVGGFLAELVEVLVGPDKGRQGIINCIVKERNWVFVEGLNNVCILDAGYFSYLSQSQIKQATAVEWRYTETGEEVRVSLQTGRIIPLPEGAKMEDDLVIPDQYVEGDKDTKERDLKKVTFEAKLCTFEEDIMDELNIVENRKPAKTYWY</sequence>
<name>A0AAD9JKQ6_9ANNE</name>
<dbReference type="EMBL" id="JAODUP010000273">
    <property type="protein sequence ID" value="KAK2154250.1"/>
    <property type="molecule type" value="Genomic_DNA"/>
</dbReference>
<comment type="similarity">
    <text evidence="3">Belongs to the carbohydrate kinase PfkB family.</text>
</comment>
<dbReference type="InterPro" id="IPR041988">
    <property type="entry name" value="Ribosomal_uL24_KOW"/>
</dbReference>
<gene>
    <name evidence="17" type="ORF">LSH36_273g03094</name>
</gene>
<dbReference type="GO" id="GO:0005524">
    <property type="term" value="F:ATP binding"/>
    <property type="evidence" value="ECO:0007669"/>
    <property type="project" value="UniProtKB-KW"/>
</dbReference>
<dbReference type="Proteomes" id="UP001208570">
    <property type="component" value="Unassembled WGS sequence"/>
</dbReference>
<dbReference type="AlphaFoldDB" id="A0AAD9JKQ6"/>
<evidence type="ECO:0000256" key="7">
    <source>
        <dbReference type="ARBA" id="ARBA00022741"/>
    </source>
</evidence>
<dbReference type="GO" id="GO:1990904">
    <property type="term" value="C:ribonucleoprotein complex"/>
    <property type="evidence" value="ECO:0007669"/>
    <property type="project" value="UniProtKB-KW"/>
</dbReference>
<dbReference type="GO" id="GO:0003723">
    <property type="term" value="F:RNA binding"/>
    <property type="evidence" value="ECO:0007669"/>
    <property type="project" value="InterPro"/>
</dbReference>
<organism evidence="17 18">
    <name type="scientific">Paralvinella palmiformis</name>
    <dbReference type="NCBI Taxonomy" id="53620"/>
    <lineage>
        <taxon>Eukaryota</taxon>
        <taxon>Metazoa</taxon>
        <taxon>Spiralia</taxon>
        <taxon>Lophotrochozoa</taxon>
        <taxon>Annelida</taxon>
        <taxon>Polychaeta</taxon>
        <taxon>Sedentaria</taxon>
        <taxon>Canalipalpata</taxon>
        <taxon>Terebellida</taxon>
        <taxon>Terebelliformia</taxon>
        <taxon>Alvinellidae</taxon>
        <taxon>Paralvinella</taxon>
    </lineage>
</organism>
<evidence type="ECO:0000259" key="16">
    <source>
        <dbReference type="Pfam" id="PF00294"/>
    </source>
</evidence>
<dbReference type="PRINTS" id="PR00989">
    <property type="entry name" value="ADENOKINASE"/>
</dbReference>
<evidence type="ECO:0000256" key="11">
    <source>
        <dbReference type="ARBA" id="ARBA00022980"/>
    </source>
</evidence>
<keyword evidence="10" id="KW-0460">Magnesium</keyword>
<evidence type="ECO:0000256" key="6">
    <source>
        <dbReference type="ARBA" id="ARBA00022726"/>
    </source>
</evidence>
<dbReference type="EC" id="2.7.1.20" evidence="4"/>
<evidence type="ECO:0000256" key="15">
    <source>
        <dbReference type="PIRSR" id="PIRSR601805-1"/>
    </source>
</evidence>
<keyword evidence="7" id="KW-0547">Nucleotide-binding</keyword>
<keyword evidence="8" id="KW-0418">Kinase</keyword>
<keyword evidence="9" id="KW-0067">ATP-binding</keyword>
<protein>
    <recommendedName>
        <fullName evidence="14">Adenosine kinase</fullName>
        <ecNumber evidence="4">2.7.1.20</ecNumber>
    </recommendedName>
</protein>
<keyword evidence="5" id="KW-0808">Transferase</keyword>
<dbReference type="Gene3D" id="3.30.1110.10">
    <property type="match status" value="1"/>
</dbReference>
<keyword evidence="11" id="KW-0689">Ribosomal protein</keyword>
<comment type="catalytic activity">
    <reaction evidence="13">
        <text>adenosine + ATP = AMP + ADP + H(+)</text>
        <dbReference type="Rhea" id="RHEA:20824"/>
        <dbReference type="ChEBI" id="CHEBI:15378"/>
        <dbReference type="ChEBI" id="CHEBI:16335"/>
        <dbReference type="ChEBI" id="CHEBI:30616"/>
        <dbReference type="ChEBI" id="CHEBI:456215"/>
        <dbReference type="ChEBI" id="CHEBI:456216"/>
        <dbReference type="EC" id="2.7.1.20"/>
    </reaction>
</comment>
<dbReference type="InterPro" id="IPR029056">
    <property type="entry name" value="Ribokinase-like"/>
</dbReference>
<dbReference type="InterPro" id="IPR011611">
    <property type="entry name" value="PfkB_dom"/>
</dbReference>
<dbReference type="PANTHER" id="PTHR45769">
    <property type="entry name" value="ADENOSINE KINASE"/>
    <property type="match status" value="1"/>
</dbReference>
<dbReference type="CDD" id="cd06089">
    <property type="entry name" value="KOW_RPL26"/>
    <property type="match status" value="1"/>
</dbReference>
<comment type="caution">
    <text evidence="17">The sequence shown here is derived from an EMBL/GenBank/DDBJ whole genome shotgun (WGS) entry which is preliminary data.</text>
</comment>
<evidence type="ECO:0000256" key="10">
    <source>
        <dbReference type="ARBA" id="ARBA00022842"/>
    </source>
</evidence>
<evidence type="ECO:0000256" key="9">
    <source>
        <dbReference type="ARBA" id="ARBA00022840"/>
    </source>
</evidence>
<keyword evidence="12" id="KW-0687">Ribonucleoprotein</keyword>
<accession>A0AAD9JKQ6</accession>
<comment type="cofactor">
    <cofactor evidence="1">
        <name>Mg(2+)</name>
        <dbReference type="ChEBI" id="CHEBI:18420"/>
    </cofactor>
</comment>